<comment type="subcellular location">
    <subcellularLocation>
        <location evidence="2 12">Bacterial flagellum basal body</location>
    </subcellularLocation>
    <subcellularLocation>
        <location evidence="3">Cell membrane</location>
        <topology evidence="3">Multi-pass membrane protein</topology>
    </subcellularLocation>
</comment>
<evidence type="ECO:0000259" key="16">
    <source>
        <dbReference type="Pfam" id="PF08345"/>
    </source>
</evidence>
<evidence type="ECO:0000256" key="3">
    <source>
        <dbReference type="ARBA" id="ARBA00004651"/>
    </source>
</evidence>
<comment type="function">
    <text evidence="1 12">The M ring may be actively involved in energy transduction.</text>
</comment>
<dbReference type="EMBL" id="JOKH01000005">
    <property type="protein sequence ID" value="KEQ16365.1"/>
    <property type="molecule type" value="Genomic_DNA"/>
</dbReference>
<evidence type="ECO:0000256" key="8">
    <source>
        <dbReference type="ARBA" id="ARBA00022989"/>
    </source>
</evidence>
<evidence type="ECO:0000256" key="13">
    <source>
        <dbReference type="SAM" id="MobiDB-lite"/>
    </source>
</evidence>
<dbReference type="PANTHER" id="PTHR30046">
    <property type="entry name" value="FLAGELLAR M-RING PROTEIN"/>
    <property type="match status" value="1"/>
</dbReference>
<accession>A0A081ND42</accession>
<feature type="domain" description="Flagellar M-ring N-terminal" evidence="15">
    <location>
        <begin position="50"/>
        <end position="224"/>
    </location>
</feature>
<dbReference type="Proteomes" id="UP000028073">
    <property type="component" value="Unassembled WGS sequence"/>
</dbReference>
<feature type="compositionally biased region" description="Basic and acidic residues" evidence="13">
    <location>
        <begin position="290"/>
        <end position="304"/>
    </location>
</feature>
<keyword evidence="8 14" id="KW-1133">Transmembrane helix</keyword>
<dbReference type="PANTHER" id="PTHR30046:SF0">
    <property type="entry name" value="FLAGELLAR M-RING PROTEIN"/>
    <property type="match status" value="1"/>
</dbReference>
<dbReference type="GO" id="GO:0003774">
    <property type="term" value="F:cytoskeletal motor activity"/>
    <property type="evidence" value="ECO:0007669"/>
    <property type="project" value="InterPro"/>
</dbReference>
<feature type="region of interest" description="Disordered" evidence="13">
    <location>
        <begin position="283"/>
        <end position="343"/>
    </location>
</feature>
<comment type="caution">
    <text evidence="17">The sequence shown here is derived from an EMBL/GenBank/DDBJ whole genome shotgun (WGS) entry which is preliminary data.</text>
</comment>
<evidence type="ECO:0000256" key="12">
    <source>
        <dbReference type="PIRNR" id="PIRNR004862"/>
    </source>
</evidence>
<dbReference type="GO" id="GO:0009431">
    <property type="term" value="C:bacterial-type flagellum basal body, MS ring"/>
    <property type="evidence" value="ECO:0007669"/>
    <property type="project" value="InterPro"/>
</dbReference>
<evidence type="ECO:0000259" key="15">
    <source>
        <dbReference type="Pfam" id="PF01514"/>
    </source>
</evidence>
<dbReference type="PRINTS" id="PR01009">
    <property type="entry name" value="FLGMRINGFLIF"/>
</dbReference>
<dbReference type="GO" id="GO:0071973">
    <property type="term" value="P:bacterial-type flagellum-dependent cell motility"/>
    <property type="evidence" value="ECO:0007669"/>
    <property type="project" value="InterPro"/>
</dbReference>
<comment type="similarity">
    <text evidence="4 12">Belongs to the FliF family.</text>
</comment>
<dbReference type="InterPro" id="IPR013556">
    <property type="entry name" value="Flag_M-ring_C"/>
</dbReference>
<evidence type="ECO:0000256" key="14">
    <source>
        <dbReference type="SAM" id="Phobius"/>
    </source>
</evidence>
<evidence type="ECO:0000256" key="4">
    <source>
        <dbReference type="ARBA" id="ARBA00007971"/>
    </source>
</evidence>
<dbReference type="InterPro" id="IPR043427">
    <property type="entry name" value="YscJ/FliF"/>
</dbReference>
<evidence type="ECO:0000313" key="17">
    <source>
        <dbReference type="EMBL" id="KEQ16365.1"/>
    </source>
</evidence>
<evidence type="ECO:0000313" key="18">
    <source>
        <dbReference type="Proteomes" id="UP000028073"/>
    </source>
</evidence>
<dbReference type="InterPro" id="IPR006182">
    <property type="entry name" value="FliF_N_dom"/>
</dbReference>
<keyword evidence="18" id="KW-1185">Reference proteome</keyword>
<dbReference type="InterPro" id="IPR000067">
    <property type="entry name" value="FlgMring_FliF"/>
</dbReference>
<evidence type="ECO:0000256" key="1">
    <source>
        <dbReference type="ARBA" id="ARBA00003820"/>
    </source>
</evidence>
<dbReference type="InterPro" id="IPR045851">
    <property type="entry name" value="AMP-bd_C_sf"/>
</dbReference>
<protein>
    <recommendedName>
        <fullName evidence="5 12">Flagellar M-ring protein</fullName>
    </recommendedName>
</protein>
<feature type="transmembrane region" description="Helical" evidence="14">
    <location>
        <begin position="28"/>
        <end position="47"/>
    </location>
</feature>
<keyword evidence="9 14" id="KW-0472">Membrane</keyword>
<feature type="domain" description="Flagellar M-ring C-terminal" evidence="16">
    <location>
        <begin position="259"/>
        <end position="416"/>
    </location>
</feature>
<evidence type="ECO:0000256" key="9">
    <source>
        <dbReference type="ARBA" id="ARBA00023136"/>
    </source>
</evidence>
<organism evidence="17 18">
    <name type="scientific">Endozoicomonas numazuensis</name>
    <dbReference type="NCBI Taxonomy" id="1137799"/>
    <lineage>
        <taxon>Bacteria</taxon>
        <taxon>Pseudomonadati</taxon>
        <taxon>Pseudomonadota</taxon>
        <taxon>Gammaproteobacteria</taxon>
        <taxon>Oceanospirillales</taxon>
        <taxon>Endozoicomonadaceae</taxon>
        <taxon>Endozoicomonas</taxon>
    </lineage>
</organism>
<dbReference type="PIRSF" id="PIRSF004862">
    <property type="entry name" value="FliF"/>
    <property type="match status" value="1"/>
</dbReference>
<dbReference type="GO" id="GO:0005886">
    <property type="term" value="C:plasma membrane"/>
    <property type="evidence" value="ECO:0007669"/>
    <property type="project" value="UniProtKB-SubCell"/>
</dbReference>
<feature type="compositionally biased region" description="Polar residues" evidence="13">
    <location>
        <begin position="316"/>
        <end position="343"/>
    </location>
</feature>
<evidence type="ECO:0000256" key="11">
    <source>
        <dbReference type="ARBA" id="ARBA00025936"/>
    </source>
</evidence>
<comment type="subunit">
    <text evidence="11">The basal body constitutes a major portion of the flagellar organelle and consists of four rings (L,P,S, and M) mounted on a central rod. The M ring is integral to the inner membrane of the cell and may be connected to the flagellar rod via the S ring. The S (supramembrane ring) lies just distal to the M ring. The L and P rings lie in the outer membrane and the periplasmic space, respectively.</text>
</comment>
<dbReference type="eggNOG" id="COG1766">
    <property type="taxonomic scope" value="Bacteria"/>
</dbReference>
<evidence type="ECO:0000256" key="7">
    <source>
        <dbReference type="ARBA" id="ARBA00022692"/>
    </source>
</evidence>
<dbReference type="Pfam" id="PF08345">
    <property type="entry name" value="YscJ_FliF_C"/>
    <property type="match status" value="1"/>
</dbReference>
<keyword evidence="7 14" id="KW-0812">Transmembrane</keyword>
<name>A0A081ND42_9GAMM</name>
<dbReference type="Gene3D" id="3.30.300.30">
    <property type="match status" value="1"/>
</dbReference>
<dbReference type="STRING" id="1137799.GZ78_21015"/>
<keyword evidence="6" id="KW-1003">Cell membrane</keyword>
<proteinExistence type="inferred from homology"/>
<gene>
    <name evidence="17" type="ORF">GZ78_21015</name>
</gene>
<evidence type="ECO:0000256" key="5">
    <source>
        <dbReference type="ARBA" id="ARBA00017949"/>
    </source>
</evidence>
<evidence type="ECO:0000256" key="2">
    <source>
        <dbReference type="ARBA" id="ARBA00004117"/>
    </source>
</evidence>
<dbReference type="NCBIfam" id="TIGR00206">
    <property type="entry name" value="fliF"/>
    <property type="match status" value="1"/>
</dbReference>
<evidence type="ECO:0000256" key="10">
    <source>
        <dbReference type="ARBA" id="ARBA00023143"/>
    </source>
</evidence>
<reference evidence="17 18" key="1">
    <citation type="submission" date="2014-06" db="EMBL/GenBank/DDBJ databases">
        <title>Whole Genome Sequences of Three Symbiotic Endozoicomonas Bacteria.</title>
        <authorList>
            <person name="Neave M.J."/>
            <person name="Apprill A."/>
            <person name="Voolstra C.R."/>
        </authorList>
    </citation>
    <scope>NUCLEOTIDE SEQUENCE [LARGE SCALE GENOMIC DNA]</scope>
    <source>
        <strain evidence="17 18">DSM 25634</strain>
    </source>
</reference>
<dbReference type="Pfam" id="PF01514">
    <property type="entry name" value="YscJ_FliF"/>
    <property type="match status" value="1"/>
</dbReference>
<evidence type="ECO:0000256" key="6">
    <source>
        <dbReference type="ARBA" id="ARBA00022475"/>
    </source>
</evidence>
<keyword evidence="10 12" id="KW-0975">Bacterial flagellum</keyword>
<dbReference type="AlphaFoldDB" id="A0A081ND42"/>
<sequence>MEHEEAPQWQRMLEQVPSFFKGNARNQGMLLIALSGTIALTMVLFIWGQTSNWQPLYGNQEMYDASSISQVLEARQISYRIHPDTGQVMVDASEVSTARMQLSAAGIKTGLPEGLKVLEKEQSLGTSQFIENARYRHGLEGELAKTIISLKPVRNARVHLALPKRTAFVRKQAKSSASVFIDLFAGGQLDNKQVEAIVNLVAGSVPGLEKKDISVVDQQGNLLSRDIAMSNGSMAMANAQLKYIKGVEQHYIERVNSLLDPIIGARNFRVQVSADVDFSRVEQTAEQYDPDQKTVRSEKGRERTPATPQALGVPGSLSNQPPDTTTAQNEETAASPTQNEYTRNYELNKTVRHTSFQQGRVQRISVAVVLNNSPTAVAIAGEWSQEKLDNLKELIMDSVGLPAEVADQVSLHTASFIEVPEAEFISPVWWQQPEIMAYARYGAGTLLGLAAIIFLLRPLVQQTLPKQAALKHEAAMIEQQNQQNQQKAALDHPAVMDENTALLPPELADFDTQLGYLRKLSTKEPERVAQVIKLWMKSGGN</sequence>